<feature type="region of interest" description="Disordered" evidence="2">
    <location>
        <begin position="577"/>
        <end position="655"/>
    </location>
</feature>
<proteinExistence type="predicted"/>
<gene>
    <name evidence="5" type="ORF">LPLAT_LOCUS7444</name>
</gene>
<evidence type="ECO:0000259" key="4">
    <source>
        <dbReference type="PROSITE" id="PS50238"/>
    </source>
</evidence>
<evidence type="ECO:0000256" key="2">
    <source>
        <dbReference type="SAM" id="MobiDB-lite"/>
    </source>
</evidence>
<feature type="domain" description="Rho-GAP" evidence="4">
    <location>
        <begin position="267"/>
        <end position="461"/>
    </location>
</feature>
<evidence type="ECO:0008006" key="7">
    <source>
        <dbReference type="Google" id="ProtNLM"/>
    </source>
</evidence>
<feature type="compositionally biased region" description="Low complexity" evidence="2">
    <location>
        <begin position="840"/>
        <end position="850"/>
    </location>
</feature>
<organism evidence="5 6">
    <name type="scientific">Lasius platythorax</name>
    <dbReference type="NCBI Taxonomy" id="488582"/>
    <lineage>
        <taxon>Eukaryota</taxon>
        <taxon>Metazoa</taxon>
        <taxon>Ecdysozoa</taxon>
        <taxon>Arthropoda</taxon>
        <taxon>Hexapoda</taxon>
        <taxon>Insecta</taxon>
        <taxon>Pterygota</taxon>
        <taxon>Neoptera</taxon>
        <taxon>Endopterygota</taxon>
        <taxon>Hymenoptera</taxon>
        <taxon>Apocrita</taxon>
        <taxon>Aculeata</taxon>
        <taxon>Formicoidea</taxon>
        <taxon>Formicidae</taxon>
        <taxon>Formicinae</taxon>
        <taxon>Lasius</taxon>
        <taxon>Lasius</taxon>
    </lineage>
</organism>
<dbReference type="FunFam" id="1.10.555.10:FF:000058">
    <property type="entry name" value="GTPase-activating protein pac-1"/>
    <property type="match status" value="1"/>
</dbReference>
<dbReference type="InterPro" id="IPR000198">
    <property type="entry name" value="RhoGAP_dom"/>
</dbReference>
<feature type="compositionally biased region" description="Polar residues" evidence="2">
    <location>
        <begin position="552"/>
        <end position="564"/>
    </location>
</feature>
<dbReference type="InterPro" id="IPR001849">
    <property type="entry name" value="PH_domain"/>
</dbReference>
<dbReference type="SUPFAM" id="SSF48350">
    <property type="entry name" value="GTPase activation domain, GAP"/>
    <property type="match status" value="1"/>
</dbReference>
<dbReference type="SMART" id="SM00324">
    <property type="entry name" value="RhoGAP"/>
    <property type="match status" value="1"/>
</dbReference>
<dbReference type="Gene3D" id="2.30.29.30">
    <property type="entry name" value="Pleckstrin-homology domain (PH domain)/Phosphotyrosine-binding domain (PTB)"/>
    <property type="match status" value="1"/>
</dbReference>
<evidence type="ECO:0000313" key="6">
    <source>
        <dbReference type="Proteomes" id="UP001497644"/>
    </source>
</evidence>
<dbReference type="GO" id="GO:0005543">
    <property type="term" value="F:phospholipid binding"/>
    <property type="evidence" value="ECO:0007669"/>
    <property type="project" value="InterPro"/>
</dbReference>
<feature type="compositionally biased region" description="Polar residues" evidence="2">
    <location>
        <begin position="621"/>
        <end position="630"/>
    </location>
</feature>
<feature type="compositionally biased region" description="Basic and acidic residues" evidence="2">
    <location>
        <begin position="1095"/>
        <end position="1106"/>
    </location>
</feature>
<feature type="compositionally biased region" description="Polar residues" evidence="2">
    <location>
        <begin position="151"/>
        <end position="183"/>
    </location>
</feature>
<sequence>MTQAASLHRNSHHRNSIVSHNASNSCDVKDAEPVEREGTLHVKFTVLDGKRSTDRSWKQVWGVLRGPIIYFYKDRHSQSPSLSTENEGNAGQSVDVRCSVVDVAEDYTKRKHVLRVANPTAEVLLQTEDAASMALWLRSLHSHAAAERSSDAVSCTSKQQAVPQTPTGPMTPSGGVSPSNGQRLSPLPSHKGIKKLTSFRNRSPTGQSPVNKTRKPSNQTLEPLPSPKSKTWKGRMAKQFRRMHGQAGGAPSSPTAQMPPEGATFKVPLELCPPSSFSECVPLIVEMCTSIVEARGLEVVGIYRVPGNTAAIAQLTDSVNRGFENINLQDSRWSDVNVISSLLKSFFRQLPDSLLTAELYPMFIDADKIEDPQRRMTTIRKLLRDLPEHHFETLKYLMQHLKKIVDHSEINKMEAKNLAIVFGPTLVRASGSRDNMVTMVTDMSHQCRIVESLLNNVDWFFSDDDLDDLSRLSVNLSLPTDSCEVEPTSNHNLLLNNIQKVEGIRDMASARDIVSSIISAANKKIQRRRKNQDEIDNGEQDGDKTKSKQESESSPTIRQSMALNERQCSVSEIVQMHESKNHQSNHSADRSLSVDSNNIIGGSSNGGASPSNRAKYAIQSAPPSVDSSRLSSETGPSSAETSSTASGGSNQTRQSNDEIAILTYAGLSATTQERVRRFEEETKAMLQRDQHRQRLEAEKREEEKRRIEIEWQLAKREMENDDLLDSIVDTTVSPSLLSERLSSLNERLADDSLLDLSERSQVRSRSTTRPPLSVAVQQQQSTMHQKAQATNQLTSVLGEKMNNGVIKKFKTDKDPSTESICLPPVRYGSLDSLHEVHNLSQSSPSPSQQQRGVPGDGSDDGSDLLTSLTTTFDRKWRSLVNQSSTQAQQPPPESAGRNKDSISAEREQRSSGSPKFRYPSTEAYRDPSLHKSLDKCHISRLKDDAPEKDTDSTVTEDTPHSSESITPNNDKQRPDANHATEKTATEKIADSSEKDEDDRRDADEEGNYPRAGNPRRYEVSASERSLHESGGRCSENNDVDANLDAKGHHYESGDSSYSNKLKKFESLTSSEVRSRLKRSESLNKRTSENACSRLKRSESLNKHSTERPSLLKRSESLNKHSGDRSESPGSRLKRSESLTKTEKTECNISKRRQSVRKESATKLKRKNGMSERSIKRRHTVGGTKDFDKVHWLDNKLQSEAERIIRSDYRPKKSQLRTSSPDLSANRVGMADTSFLIEVSFRGPSNVVFNVTNAARPQSLPDANIASKVFKVPLESHV</sequence>
<dbReference type="Proteomes" id="UP001497644">
    <property type="component" value="Chromosome 3"/>
</dbReference>
<keyword evidence="6" id="KW-1185">Reference proteome</keyword>
<dbReference type="CDD" id="cd01253">
    <property type="entry name" value="PH_ARHGAP21-like"/>
    <property type="match status" value="1"/>
</dbReference>
<feature type="compositionally biased region" description="Basic and acidic residues" evidence="2">
    <location>
        <begin position="541"/>
        <end position="551"/>
    </location>
</feature>
<dbReference type="PROSITE" id="PS50003">
    <property type="entry name" value="PH_DOMAIN"/>
    <property type="match status" value="1"/>
</dbReference>
<evidence type="ECO:0000313" key="5">
    <source>
        <dbReference type="EMBL" id="CAL1681407.1"/>
    </source>
</evidence>
<dbReference type="InterPro" id="IPR008936">
    <property type="entry name" value="Rho_GTPase_activation_prot"/>
</dbReference>
<dbReference type="GO" id="GO:0007165">
    <property type="term" value="P:signal transduction"/>
    <property type="evidence" value="ECO:0007669"/>
    <property type="project" value="InterPro"/>
</dbReference>
<dbReference type="SMART" id="SM00233">
    <property type="entry name" value="PH"/>
    <property type="match status" value="1"/>
</dbReference>
<feature type="region of interest" description="Disordered" evidence="2">
    <location>
        <begin position="837"/>
        <end position="866"/>
    </location>
</feature>
<feature type="region of interest" description="Disordered" evidence="2">
    <location>
        <begin position="880"/>
        <end position="1180"/>
    </location>
</feature>
<reference evidence="5" key="1">
    <citation type="submission" date="2024-04" db="EMBL/GenBank/DDBJ databases">
        <authorList>
            <consortium name="Molecular Ecology Group"/>
        </authorList>
    </citation>
    <scope>NUCLEOTIDE SEQUENCE</scope>
</reference>
<keyword evidence="1" id="KW-0343">GTPase activation</keyword>
<dbReference type="InterPro" id="IPR041681">
    <property type="entry name" value="PH_9"/>
</dbReference>
<feature type="compositionally biased region" description="Basic and acidic residues" evidence="2">
    <location>
        <begin position="1112"/>
        <end position="1126"/>
    </location>
</feature>
<feature type="region of interest" description="Disordered" evidence="2">
    <location>
        <begin position="523"/>
        <end position="564"/>
    </location>
</feature>
<dbReference type="SUPFAM" id="SSF50729">
    <property type="entry name" value="PH domain-like"/>
    <property type="match status" value="1"/>
</dbReference>
<feature type="compositionally biased region" description="Basic and acidic residues" evidence="2">
    <location>
        <begin position="1133"/>
        <end position="1145"/>
    </location>
</feature>
<feature type="domain" description="PH" evidence="3">
    <location>
        <begin position="33"/>
        <end position="145"/>
    </location>
</feature>
<dbReference type="PROSITE" id="PS50238">
    <property type="entry name" value="RHOGAP"/>
    <property type="match status" value="1"/>
</dbReference>
<dbReference type="InterPro" id="IPR001605">
    <property type="entry name" value="PH_dom-spectrin-type"/>
</dbReference>
<feature type="region of interest" description="Disordered" evidence="2">
    <location>
        <begin position="683"/>
        <end position="703"/>
    </location>
</feature>
<name>A0AAV2NNC2_9HYME</name>
<evidence type="ECO:0000259" key="3">
    <source>
        <dbReference type="PROSITE" id="PS50003"/>
    </source>
</evidence>
<feature type="compositionally biased region" description="Low complexity" evidence="2">
    <location>
        <begin position="631"/>
        <end position="649"/>
    </location>
</feature>
<dbReference type="EMBL" id="OZ034826">
    <property type="protein sequence ID" value="CAL1681407.1"/>
    <property type="molecule type" value="Genomic_DNA"/>
</dbReference>
<dbReference type="Pfam" id="PF00620">
    <property type="entry name" value="RhoGAP"/>
    <property type="match status" value="1"/>
</dbReference>
<protein>
    <recommendedName>
        <fullName evidence="7">Rho GTPase-activating protein 21</fullName>
    </recommendedName>
</protein>
<dbReference type="PANTHER" id="PTHR23175:SF23">
    <property type="entry name" value="PDZ DOMAIN-CONTAINING PROTEIN"/>
    <property type="match status" value="1"/>
</dbReference>
<dbReference type="Pfam" id="PF15410">
    <property type="entry name" value="PH_9"/>
    <property type="match status" value="1"/>
</dbReference>
<dbReference type="GO" id="GO:0005096">
    <property type="term" value="F:GTPase activator activity"/>
    <property type="evidence" value="ECO:0007669"/>
    <property type="project" value="UniProtKB-KW"/>
</dbReference>
<evidence type="ECO:0000256" key="1">
    <source>
        <dbReference type="ARBA" id="ARBA00022468"/>
    </source>
</evidence>
<feature type="compositionally biased region" description="Polar residues" evidence="2">
    <location>
        <begin position="952"/>
        <end position="969"/>
    </location>
</feature>
<feature type="region of interest" description="Disordered" evidence="2">
    <location>
        <begin position="759"/>
        <end position="790"/>
    </location>
</feature>
<feature type="compositionally biased region" description="Basic and acidic residues" evidence="2">
    <location>
        <begin position="923"/>
        <end position="951"/>
    </location>
</feature>
<dbReference type="PANTHER" id="PTHR23175">
    <property type="entry name" value="PDZ DOMAIN-CONTAINING PROTEIN"/>
    <property type="match status" value="1"/>
</dbReference>
<feature type="compositionally biased region" description="Basic and acidic residues" evidence="2">
    <location>
        <begin position="1043"/>
        <end position="1052"/>
    </location>
</feature>
<dbReference type="AlphaFoldDB" id="A0AAV2NNC2"/>
<feature type="compositionally biased region" description="Polar residues" evidence="2">
    <location>
        <begin position="198"/>
        <end position="221"/>
    </location>
</feature>
<feature type="region of interest" description="Disordered" evidence="2">
    <location>
        <begin position="1"/>
        <end position="26"/>
    </location>
</feature>
<accession>A0AAV2NNC2</accession>
<feature type="compositionally biased region" description="Polar residues" evidence="2">
    <location>
        <begin position="763"/>
        <end position="790"/>
    </location>
</feature>
<feature type="compositionally biased region" description="Polar residues" evidence="2">
    <location>
        <begin position="16"/>
        <end position="26"/>
    </location>
</feature>
<feature type="compositionally biased region" description="Basic and acidic residues" evidence="2">
    <location>
        <begin position="896"/>
        <end position="909"/>
    </location>
</feature>
<dbReference type="Gene3D" id="1.10.555.10">
    <property type="entry name" value="Rho GTPase activation protein"/>
    <property type="match status" value="1"/>
</dbReference>
<feature type="region of interest" description="Disordered" evidence="2">
    <location>
        <begin position="150"/>
        <end position="237"/>
    </location>
</feature>
<feature type="compositionally biased region" description="Basic and acidic residues" evidence="2">
    <location>
        <begin position="970"/>
        <end position="1002"/>
    </location>
</feature>
<dbReference type="InterPro" id="IPR011993">
    <property type="entry name" value="PH-like_dom_sf"/>
</dbReference>
<feature type="compositionally biased region" description="Low complexity" evidence="2">
    <location>
        <begin position="596"/>
        <end position="612"/>
    </location>
</feature>
<dbReference type="PRINTS" id="PR00683">
    <property type="entry name" value="SPECTRINPH"/>
</dbReference>
<feature type="compositionally biased region" description="Basic and acidic residues" evidence="2">
    <location>
        <begin position="1072"/>
        <end position="1087"/>
    </location>
</feature>